<organism evidence="2 3">
    <name type="scientific">Polyplosphaeria fusca</name>
    <dbReference type="NCBI Taxonomy" id="682080"/>
    <lineage>
        <taxon>Eukaryota</taxon>
        <taxon>Fungi</taxon>
        <taxon>Dikarya</taxon>
        <taxon>Ascomycota</taxon>
        <taxon>Pezizomycotina</taxon>
        <taxon>Dothideomycetes</taxon>
        <taxon>Pleosporomycetidae</taxon>
        <taxon>Pleosporales</taxon>
        <taxon>Tetraplosphaeriaceae</taxon>
        <taxon>Polyplosphaeria</taxon>
    </lineage>
</organism>
<comment type="caution">
    <text evidence="2">The sequence shown here is derived from an EMBL/GenBank/DDBJ whole genome shotgun (WGS) entry which is preliminary data.</text>
</comment>
<dbReference type="EMBL" id="ML996102">
    <property type="protein sequence ID" value="KAF2739912.1"/>
    <property type="molecule type" value="Genomic_DNA"/>
</dbReference>
<sequence length="286" mass="32461">MRPRSISSSSSSGTDDSGPLVPKGGKGGLLAASQPQPFSNSGGSGPTIPQLAQQFMKLQQSNTNYYQNTISVQKGEITQGRIDLNDANQRYSTEQRTSALYYSKFTSQQSQLTQAQNDLTAEKSKASYWYQQYGVLYNRAQTLEATNEGLTARIAILEKANIDLKNERESRPTPSLDQGLRAELALAQSEVAALMAMKNELEQKVKKAEKDAWEWWNRSQELEQASEELQNERAEKVALRRDVASLRQKRERDKERLQKLKERAERSETLARERRETIERLTSRRV</sequence>
<evidence type="ECO:0000256" key="1">
    <source>
        <dbReference type="SAM" id="MobiDB-lite"/>
    </source>
</evidence>
<reference evidence="2" key="1">
    <citation type="journal article" date="2020" name="Stud. Mycol.">
        <title>101 Dothideomycetes genomes: a test case for predicting lifestyles and emergence of pathogens.</title>
        <authorList>
            <person name="Haridas S."/>
            <person name="Albert R."/>
            <person name="Binder M."/>
            <person name="Bloem J."/>
            <person name="Labutti K."/>
            <person name="Salamov A."/>
            <person name="Andreopoulos B."/>
            <person name="Baker S."/>
            <person name="Barry K."/>
            <person name="Bills G."/>
            <person name="Bluhm B."/>
            <person name="Cannon C."/>
            <person name="Castanera R."/>
            <person name="Culley D."/>
            <person name="Daum C."/>
            <person name="Ezra D."/>
            <person name="Gonzalez J."/>
            <person name="Henrissat B."/>
            <person name="Kuo A."/>
            <person name="Liang C."/>
            <person name="Lipzen A."/>
            <person name="Lutzoni F."/>
            <person name="Magnuson J."/>
            <person name="Mondo S."/>
            <person name="Nolan M."/>
            <person name="Ohm R."/>
            <person name="Pangilinan J."/>
            <person name="Park H.-J."/>
            <person name="Ramirez L."/>
            <person name="Alfaro M."/>
            <person name="Sun H."/>
            <person name="Tritt A."/>
            <person name="Yoshinaga Y."/>
            <person name="Zwiers L.-H."/>
            <person name="Turgeon B."/>
            <person name="Goodwin S."/>
            <person name="Spatafora J."/>
            <person name="Crous P."/>
            <person name="Grigoriev I."/>
        </authorList>
    </citation>
    <scope>NUCLEOTIDE SEQUENCE</scope>
    <source>
        <strain evidence="2">CBS 125425</strain>
    </source>
</reference>
<dbReference type="Proteomes" id="UP000799444">
    <property type="component" value="Unassembled WGS sequence"/>
</dbReference>
<name>A0A9P4RAR0_9PLEO</name>
<protein>
    <submittedName>
        <fullName evidence="2">Uncharacterized protein</fullName>
    </submittedName>
</protein>
<accession>A0A9P4RAR0</accession>
<keyword evidence="3" id="KW-1185">Reference proteome</keyword>
<evidence type="ECO:0000313" key="3">
    <source>
        <dbReference type="Proteomes" id="UP000799444"/>
    </source>
</evidence>
<feature type="region of interest" description="Disordered" evidence="1">
    <location>
        <begin position="1"/>
        <end position="49"/>
    </location>
</feature>
<feature type="compositionally biased region" description="Low complexity" evidence="1">
    <location>
        <begin position="1"/>
        <end position="23"/>
    </location>
</feature>
<proteinExistence type="predicted"/>
<evidence type="ECO:0000313" key="2">
    <source>
        <dbReference type="EMBL" id="KAF2739912.1"/>
    </source>
</evidence>
<gene>
    <name evidence="2" type="ORF">EJ04DRAFT_260684</name>
</gene>
<feature type="region of interest" description="Disordered" evidence="1">
    <location>
        <begin position="248"/>
        <end position="274"/>
    </location>
</feature>
<dbReference type="AlphaFoldDB" id="A0A9P4RAR0"/>